<protein>
    <submittedName>
        <fullName evidence="1">Uncharacterized protein</fullName>
    </submittedName>
</protein>
<accession>A0A410GCA9</accession>
<proteinExistence type="predicted"/>
<evidence type="ECO:0000313" key="1">
    <source>
        <dbReference type="EMBL" id="QAA93923.1"/>
    </source>
</evidence>
<gene>
    <name evidence="1" type="ORF">CKA81_08785</name>
</gene>
<sequence>MQQDNELKVVFHAPTSEALQRARSNAMNLRREDPGADVCIVINAEAVAEALDEAHPDADEFTWVCPNTLARINRENRQPLRLLDRAAVLELVRLQQSGWAYIRS</sequence>
<dbReference type="InterPro" id="IPR027396">
    <property type="entry name" value="DsrEFH-like"/>
</dbReference>
<dbReference type="Proteomes" id="UP000283474">
    <property type="component" value="Chromosome"/>
</dbReference>
<organism evidence="1 2">
    <name type="scientific">Pollutimonas thiosulfatoxidans</name>
    <dbReference type="NCBI Taxonomy" id="2028345"/>
    <lineage>
        <taxon>Bacteria</taxon>
        <taxon>Pseudomonadati</taxon>
        <taxon>Pseudomonadota</taxon>
        <taxon>Betaproteobacteria</taxon>
        <taxon>Burkholderiales</taxon>
        <taxon>Alcaligenaceae</taxon>
        <taxon>Pollutimonas</taxon>
    </lineage>
</organism>
<dbReference type="AlphaFoldDB" id="A0A410GCA9"/>
<dbReference type="OrthoDB" id="8665200at2"/>
<dbReference type="SUPFAM" id="SSF75169">
    <property type="entry name" value="DsrEFH-like"/>
    <property type="match status" value="1"/>
</dbReference>
<evidence type="ECO:0000313" key="2">
    <source>
        <dbReference type="Proteomes" id="UP000283474"/>
    </source>
</evidence>
<dbReference type="EMBL" id="CP022987">
    <property type="protein sequence ID" value="QAA93923.1"/>
    <property type="molecule type" value="Genomic_DNA"/>
</dbReference>
<dbReference type="KEGG" id="pus:CKA81_08785"/>
<reference evidence="1 2" key="1">
    <citation type="submission" date="2017-08" db="EMBL/GenBank/DDBJ databases">
        <authorList>
            <person name="Park S.-J."/>
            <person name="Kim H."/>
        </authorList>
    </citation>
    <scope>NUCLEOTIDE SEQUENCE [LARGE SCALE GENOMIC DNA]</scope>
    <source>
        <strain evidence="2">ye3</strain>
    </source>
</reference>
<dbReference type="Gene3D" id="3.40.1260.10">
    <property type="entry name" value="DsrEFH-like"/>
    <property type="match status" value="1"/>
</dbReference>
<name>A0A410GCA9_9BURK</name>
<keyword evidence="2" id="KW-1185">Reference proteome</keyword>